<evidence type="ECO:0008006" key="3">
    <source>
        <dbReference type="Google" id="ProtNLM"/>
    </source>
</evidence>
<gene>
    <name evidence="1" type="ORF">GQF42_23275</name>
</gene>
<protein>
    <recommendedName>
        <fullName evidence="3">CdiI immunity protein domain-containing protein</fullName>
    </recommendedName>
</protein>
<evidence type="ECO:0000313" key="2">
    <source>
        <dbReference type="Proteomes" id="UP000436138"/>
    </source>
</evidence>
<reference evidence="1 2" key="1">
    <citation type="submission" date="2019-12" db="EMBL/GenBank/DDBJ databases">
        <title>Streptomyces sp. strain T44 isolated from rhizosphere soil of Broussonetia papyrifera.</title>
        <authorList>
            <person name="Mo P."/>
        </authorList>
    </citation>
    <scope>NUCLEOTIDE SEQUENCE [LARGE SCALE GENOMIC DNA]</scope>
    <source>
        <strain evidence="1 2">T44</strain>
    </source>
</reference>
<accession>A0A6I6N5A3</accession>
<name>A0A6I6N5A3_9ACTN</name>
<keyword evidence="2" id="KW-1185">Reference proteome</keyword>
<organism evidence="1 2">
    <name type="scientific">Streptomyces broussonetiae</name>
    <dbReference type="NCBI Taxonomy" id="2686304"/>
    <lineage>
        <taxon>Bacteria</taxon>
        <taxon>Bacillati</taxon>
        <taxon>Actinomycetota</taxon>
        <taxon>Actinomycetes</taxon>
        <taxon>Kitasatosporales</taxon>
        <taxon>Streptomycetaceae</taxon>
        <taxon>Streptomyces</taxon>
    </lineage>
</organism>
<evidence type="ECO:0000313" key="1">
    <source>
        <dbReference type="EMBL" id="QHA05819.1"/>
    </source>
</evidence>
<proteinExistence type="predicted"/>
<dbReference type="RefSeq" id="WP_158922879.1">
    <property type="nucleotide sequence ID" value="NZ_CP047020.1"/>
</dbReference>
<dbReference type="KEGG" id="sbro:GQF42_23275"/>
<dbReference type="AlphaFoldDB" id="A0A6I6N5A3"/>
<sequence>MPSFTWSVFDRGPTARILDLAVMCQESGGRYSLTDELAAFVRLVQSSNEAQWLCPVTTVTALLDLTAEYLERKQAELPQEFTAKLARAAGGTGGAEYLRALAGILRAIEQDTAGETAPSAGAGWDTDIRFRMLRGFYDNWIGSGEYESLEEAISAAIDSEHPFCGDFLAPVASEAESALVRLLDSADSGAGLSHTMSWATAATLTTLLDAVNGHMRHEHPDPLATPDHDHR</sequence>
<dbReference type="EMBL" id="CP047020">
    <property type="protein sequence ID" value="QHA05819.1"/>
    <property type="molecule type" value="Genomic_DNA"/>
</dbReference>
<dbReference type="Proteomes" id="UP000436138">
    <property type="component" value="Chromosome"/>
</dbReference>